<reference evidence="3 4" key="1">
    <citation type="journal article" date="2013" name="Genome Announc.">
        <title>Genome Sequence of the Pyrene- and Fluoranthene-Degrading Bacterium Cycloclasticus sp. Strain PY97M.</title>
        <authorList>
            <person name="Cui Z."/>
            <person name="Xu G."/>
            <person name="Li Q."/>
            <person name="Gao W."/>
            <person name="Zheng L."/>
        </authorList>
    </citation>
    <scope>NUCLEOTIDE SEQUENCE [LARGE SCALE GENOMIC DNA]</scope>
    <source>
        <strain evidence="3 4">PY97M</strain>
    </source>
</reference>
<sequence>MNKKNYLTNNFLIAMPGMEGDDFSKSVTYLCQHDEEGALGIVINKPHTMTMKAIFDQLSITAVNPAVAATPLFMGGPVQPERGFVLHTPVGNWDSTLTVNDEFALTSSKDILEAIAEGKGPEKWMVALGYAGWAAGQLEQEIQRNSWLHGQAEPHIIFDEPLPQRWELAAHRIGVDISLMSSDVGHC</sequence>
<dbReference type="NCBIfam" id="NF001266">
    <property type="entry name" value="PRK00228.1-1"/>
    <property type="match status" value="1"/>
</dbReference>
<dbReference type="InterPro" id="IPR003774">
    <property type="entry name" value="AlgH-like"/>
</dbReference>
<evidence type="ECO:0000256" key="1">
    <source>
        <dbReference type="ARBA" id="ARBA00009600"/>
    </source>
</evidence>
<dbReference type="PANTHER" id="PTHR30327:SF1">
    <property type="entry name" value="UPF0301 PROTEIN YQGE"/>
    <property type="match status" value="1"/>
</dbReference>
<evidence type="ECO:0000256" key="2">
    <source>
        <dbReference type="HAMAP-Rule" id="MF_00758"/>
    </source>
</evidence>
<dbReference type="AlphaFoldDB" id="A0AB33YZL4"/>
<dbReference type="PANTHER" id="PTHR30327">
    <property type="entry name" value="UNCHARACTERIZED PROTEIN YQGE"/>
    <property type="match status" value="1"/>
</dbReference>
<evidence type="ECO:0000313" key="3">
    <source>
        <dbReference type="EMBL" id="EPD12370.1"/>
    </source>
</evidence>
<dbReference type="Pfam" id="PF02622">
    <property type="entry name" value="DUF179"/>
    <property type="match status" value="1"/>
</dbReference>
<organism evidence="3 4">
    <name type="scientific">Cycloclasticus pugetii</name>
    <dbReference type="NCBI Taxonomy" id="34068"/>
    <lineage>
        <taxon>Bacteria</taxon>
        <taxon>Pseudomonadati</taxon>
        <taxon>Pseudomonadota</taxon>
        <taxon>Gammaproteobacteria</taxon>
        <taxon>Thiotrichales</taxon>
        <taxon>Piscirickettsiaceae</taxon>
        <taxon>Cycloclasticus</taxon>
    </lineage>
</organism>
<dbReference type="GO" id="GO:0005829">
    <property type="term" value="C:cytosol"/>
    <property type="evidence" value="ECO:0007669"/>
    <property type="project" value="TreeGrafter"/>
</dbReference>
<dbReference type="Proteomes" id="UP000015462">
    <property type="component" value="Unassembled WGS sequence"/>
</dbReference>
<protein>
    <recommendedName>
        <fullName evidence="2">UPF0301 protein L196_09629</fullName>
    </recommendedName>
</protein>
<dbReference type="RefSeq" id="WP_015006954.1">
    <property type="nucleotide sequence ID" value="NZ_JARGOU010000047.1"/>
</dbReference>
<accession>A0AB33YZL4</accession>
<gene>
    <name evidence="3" type="ORF">L196_09629</name>
</gene>
<dbReference type="Gene3D" id="3.40.1740.10">
    <property type="entry name" value="VC0467-like"/>
    <property type="match status" value="1"/>
</dbReference>
<keyword evidence="4" id="KW-1185">Reference proteome</keyword>
<comment type="caution">
    <text evidence="3">The sequence shown here is derived from an EMBL/GenBank/DDBJ whole genome shotgun (WGS) entry which is preliminary data.</text>
</comment>
<proteinExistence type="inferred from homology"/>
<dbReference type="EMBL" id="ASHL01000010">
    <property type="protein sequence ID" value="EPD12370.1"/>
    <property type="molecule type" value="Genomic_DNA"/>
</dbReference>
<evidence type="ECO:0000313" key="4">
    <source>
        <dbReference type="Proteomes" id="UP000015462"/>
    </source>
</evidence>
<dbReference type="SUPFAM" id="SSF143456">
    <property type="entry name" value="VC0467-like"/>
    <property type="match status" value="1"/>
</dbReference>
<dbReference type="HAMAP" id="MF_00758">
    <property type="entry name" value="UPF0301"/>
    <property type="match status" value="1"/>
</dbReference>
<name>A0AB33YZL4_9GAMM</name>
<comment type="similarity">
    <text evidence="1 2">Belongs to the UPF0301 (AlgH) family.</text>
</comment>